<evidence type="ECO:0000256" key="1">
    <source>
        <dbReference type="SAM" id="SignalP"/>
    </source>
</evidence>
<name>A0A1I8B3G4_MELHA</name>
<dbReference type="Proteomes" id="UP000095281">
    <property type="component" value="Unplaced"/>
</dbReference>
<dbReference type="AlphaFoldDB" id="A0A1I8B3G4"/>
<protein>
    <submittedName>
        <fullName evidence="3">Uncharacterized protein</fullName>
    </submittedName>
</protein>
<sequence>MSSINICLLFVFTTLFLFKFIDGQCLGHYDVGCNLKTNKCCSGLSCSLTYPPITKTIRYQCLKRPCHKLNEKCDVKDDRCCYDHICRNGKCVKFGTSSCINLNNSCNIFVGGCCGGSVCKKDNNSSFMGKCLKCIENGKCKNDHECCHGYYCNNRGICKGQGVTRGPGQ</sequence>
<keyword evidence="1" id="KW-0732">Signal</keyword>
<feature type="chain" id="PRO_5009315417" evidence="1">
    <location>
        <begin position="24"/>
        <end position="169"/>
    </location>
</feature>
<evidence type="ECO:0000313" key="3">
    <source>
        <dbReference type="WBParaSite" id="MhA1_Contig1311.frz3.gene25"/>
    </source>
</evidence>
<proteinExistence type="predicted"/>
<organism evidence="2 3">
    <name type="scientific">Meloidogyne hapla</name>
    <name type="common">Root-knot nematode worm</name>
    <dbReference type="NCBI Taxonomy" id="6305"/>
    <lineage>
        <taxon>Eukaryota</taxon>
        <taxon>Metazoa</taxon>
        <taxon>Ecdysozoa</taxon>
        <taxon>Nematoda</taxon>
        <taxon>Chromadorea</taxon>
        <taxon>Rhabditida</taxon>
        <taxon>Tylenchina</taxon>
        <taxon>Tylenchomorpha</taxon>
        <taxon>Tylenchoidea</taxon>
        <taxon>Meloidogynidae</taxon>
        <taxon>Meloidogyninae</taxon>
        <taxon>Meloidogyne</taxon>
    </lineage>
</organism>
<dbReference type="WBParaSite" id="MhA1_Contig1311.frz3.gene25">
    <property type="protein sequence ID" value="MhA1_Contig1311.frz3.gene25"/>
    <property type="gene ID" value="MhA1_Contig1311.frz3.gene25"/>
</dbReference>
<evidence type="ECO:0000313" key="2">
    <source>
        <dbReference type="Proteomes" id="UP000095281"/>
    </source>
</evidence>
<accession>A0A1I8B3G4</accession>
<keyword evidence="2" id="KW-1185">Reference proteome</keyword>
<feature type="signal peptide" evidence="1">
    <location>
        <begin position="1"/>
        <end position="23"/>
    </location>
</feature>
<reference evidence="3" key="1">
    <citation type="submission" date="2016-11" db="UniProtKB">
        <authorList>
            <consortium name="WormBaseParasite"/>
        </authorList>
    </citation>
    <scope>IDENTIFICATION</scope>
</reference>